<gene>
    <name evidence="1" type="ORF">E2C01_034296</name>
</gene>
<proteinExistence type="predicted"/>
<organism evidence="1 2">
    <name type="scientific">Portunus trituberculatus</name>
    <name type="common">Swimming crab</name>
    <name type="synonym">Neptunus trituberculatus</name>
    <dbReference type="NCBI Taxonomy" id="210409"/>
    <lineage>
        <taxon>Eukaryota</taxon>
        <taxon>Metazoa</taxon>
        <taxon>Ecdysozoa</taxon>
        <taxon>Arthropoda</taxon>
        <taxon>Crustacea</taxon>
        <taxon>Multicrustacea</taxon>
        <taxon>Malacostraca</taxon>
        <taxon>Eumalacostraca</taxon>
        <taxon>Eucarida</taxon>
        <taxon>Decapoda</taxon>
        <taxon>Pleocyemata</taxon>
        <taxon>Brachyura</taxon>
        <taxon>Eubrachyura</taxon>
        <taxon>Portunoidea</taxon>
        <taxon>Portunidae</taxon>
        <taxon>Portuninae</taxon>
        <taxon>Portunus</taxon>
    </lineage>
</organism>
<dbReference type="AlphaFoldDB" id="A0A5B7F0B6"/>
<reference evidence="1 2" key="1">
    <citation type="submission" date="2019-05" db="EMBL/GenBank/DDBJ databases">
        <title>Another draft genome of Portunus trituberculatus and its Hox gene families provides insights of decapod evolution.</title>
        <authorList>
            <person name="Jeong J.-H."/>
            <person name="Song I."/>
            <person name="Kim S."/>
            <person name="Choi T."/>
            <person name="Kim D."/>
            <person name="Ryu S."/>
            <person name="Kim W."/>
        </authorList>
    </citation>
    <scope>NUCLEOTIDE SEQUENCE [LARGE SCALE GENOMIC DNA]</scope>
    <source>
        <tissue evidence="1">Muscle</tissue>
    </source>
</reference>
<evidence type="ECO:0000313" key="1">
    <source>
        <dbReference type="EMBL" id="MPC40730.1"/>
    </source>
</evidence>
<comment type="caution">
    <text evidence="1">The sequence shown here is derived from an EMBL/GenBank/DDBJ whole genome shotgun (WGS) entry which is preliminary data.</text>
</comment>
<name>A0A5B7F0B6_PORTR</name>
<evidence type="ECO:0000313" key="2">
    <source>
        <dbReference type="Proteomes" id="UP000324222"/>
    </source>
</evidence>
<dbReference type="Proteomes" id="UP000324222">
    <property type="component" value="Unassembled WGS sequence"/>
</dbReference>
<accession>A0A5B7F0B6</accession>
<protein>
    <submittedName>
        <fullName evidence="1">Uncharacterized protein</fullName>
    </submittedName>
</protein>
<dbReference type="EMBL" id="VSRR010004796">
    <property type="protein sequence ID" value="MPC40730.1"/>
    <property type="molecule type" value="Genomic_DNA"/>
</dbReference>
<sequence length="70" mass="8014">MKEVVGDVMFRSRKEDARVNVWHPRHAVVSVIMNVQQGATVVQWNHARFWVRGVSKRMGLNPVHGPNTPL</sequence>
<keyword evidence="2" id="KW-1185">Reference proteome</keyword>